<feature type="domain" description="Glycosyl transferase CAP10" evidence="2">
    <location>
        <begin position="308"/>
        <end position="591"/>
    </location>
</feature>
<proteinExistence type="predicted"/>
<reference evidence="4" key="1">
    <citation type="submission" date="2024-06" db="EMBL/GenBank/DDBJ databases">
        <title>Multi-omics analyses provide insights into the biosynthesis of the anticancer antibiotic pleurotin in Hohenbuehelia grisea.</title>
        <authorList>
            <person name="Weaver J.A."/>
            <person name="Alberti F."/>
        </authorList>
    </citation>
    <scope>NUCLEOTIDE SEQUENCE [LARGE SCALE GENOMIC DNA]</scope>
    <source>
        <strain evidence="4">T-177</strain>
    </source>
</reference>
<evidence type="ECO:0000259" key="2">
    <source>
        <dbReference type="SMART" id="SM00672"/>
    </source>
</evidence>
<dbReference type="InterPro" id="IPR006598">
    <property type="entry name" value="CAP10"/>
</dbReference>
<evidence type="ECO:0000313" key="4">
    <source>
        <dbReference type="Proteomes" id="UP001556367"/>
    </source>
</evidence>
<dbReference type="PANTHER" id="PTHR12203">
    <property type="entry name" value="KDEL LYS-ASP-GLU-LEU CONTAINING - RELATED"/>
    <property type="match status" value="1"/>
</dbReference>
<feature type="chain" id="PRO_5045791350" description="Glycosyl transferase CAP10 domain-containing protein" evidence="1">
    <location>
        <begin position="27"/>
        <end position="616"/>
    </location>
</feature>
<keyword evidence="1" id="KW-0732">Signal</keyword>
<protein>
    <recommendedName>
        <fullName evidence="2">Glycosyl transferase CAP10 domain-containing protein</fullName>
    </recommendedName>
</protein>
<dbReference type="SMART" id="SM00672">
    <property type="entry name" value="CAP10"/>
    <property type="match status" value="1"/>
</dbReference>
<evidence type="ECO:0000256" key="1">
    <source>
        <dbReference type="SAM" id="SignalP"/>
    </source>
</evidence>
<organism evidence="3 4">
    <name type="scientific">Hohenbuehelia grisea</name>
    <dbReference type="NCBI Taxonomy" id="104357"/>
    <lineage>
        <taxon>Eukaryota</taxon>
        <taxon>Fungi</taxon>
        <taxon>Dikarya</taxon>
        <taxon>Basidiomycota</taxon>
        <taxon>Agaricomycotina</taxon>
        <taxon>Agaricomycetes</taxon>
        <taxon>Agaricomycetidae</taxon>
        <taxon>Agaricales</taxon>
        <taxon>Pleurotineae</taxon>
        <taxon>Pleurotaceae</taxon>
        <taxon>Hohenbuehelia</taxon>
    </lineage>
</organism>
<dbReference type="Pfam" id="PF05686">
    <property type="entry name" value="Glyco_transf_90"/>
    <property type="match status" value="1"/>
</dbReference>
<comment type="caution">
    <text evidence="3">The sequence shown here is derived from an EMBL/GenBank/DDBJ whole genome shotgun (WGS) entry which is preliminary data.</text>
</comment>
<keyword evidence="4" id="KW-1185">Reference proteome</keyword>
<name>A0ABR3JRI1_9AGAR</name>
<gene>
    <name evidence="3" type="ORF">HGRIS_000143</name>
</gene>
<dbReference type="Proteomes" id="UP001556367">
    <property type="component" value="Unassembled WGS sequence"/>
</dbReference>
<dbReference type="InterPro" id="IPR051091">
    <property type="entry name" value="O-Glucosyltr/Glycosyltrsf_90"/>
</dbReference>
<accession>A0ABR3JRI1</accession>
<feature type="signal peptide" evidence="1">
    <location>
        <begin position="1"/>
        <end position="26"/>
    </location>
</feature>
<dbReference type="PANTHER" id="PTHR12203:SF118">
    <property type="entry name" value="BETA-1,2-XYLOSYLTRANSFERASE 1"/>
    <property type="match status" value="1"/>
</dbReference>
<sequence>MIRNSHRARWPLLVLVALTLIALSSSEYSSEGITSFTDVPESWRKLTPYPRIFRPPQAPAPSHTYQPDGLLVVQDGALHPILELIERAEQEWETKQKQASTTLEEAVAEYQRRYKRAPPKGFDEWWKYAQEHNVLLPDEYDSIMRGLEPFWGISPADLLDAQVTQENKPDAYTLGKLESGAVGVVHTASASTDPEKLQRLVRGSSEIMDLLKPIEHLLPPFRATFSPHDNPNLVSDYHIKQAALEAASQQRHVDLSSLPQPAKLGYASACSPDSPGGRLAPLDHTNQHPPRSERTFIHNHLLSMDPCLHPDHFFHHAQLMSRSPTHPPAQPLLTALFTFCSTLVHHNLLPPSFISWVDDLKPRENDPPWAEKTDERLLWRGSNTGMNHDADERWRNAQRQRLVQFGMERNGTARIMLSNLDSVAFDEVEVSKAHLNPALLDIVFTGKPLGCAPETCKFLETEFEFRKQLPGHSREVGEHKYMIDVDGNGWSSRFKRLVTSNALIFKSTIYPEWWLDRIQPWVHYVPIQVDYSDLYDALVFFRGGLYGEGSHPALAAKIAAAGREWSLTYWRKEDMTAYFFRLVVTNSTKVFVADTGPFIFLAFLSVREGSCWSIVV</sequence>
<evidence type="ECO:0000313" key="3">
    <source>
        <dbReference type="EMBL" id="KAL0957962.1"/>
    </source>
</evidence>
<dbReference type="EMBL" id="JASNQZ010000004">
    <property type="protein sequence ID" value="KAL0957962.1"/>
    <property type="molecule type" value="Genomic_DNA"/>
</dbReference>